<gene>
    <name evidence="2" type="ORF">H920_19125</name>
</gene>
<dbReference type="EMBL" id="KN125026">
    <property type="protein sequence ID" value="KFO19540.1"/>
    <property type="molecule type" value="Genomic_DNA"/>
</dbReference>
<organism evidence="2 3">
    <name type="scientific">Fukomys damarensis</name>
    <name type="common">Damaraland mole rat</name>
    <name type="synonym">Cryptomys damarensis</name>
    <dbReference type="NCBI Taxonomy" id="885580"/>
    <lineage>
        <taxon>Eukaryota</taxon>
        <taxon>Metazoa</taxon>
        <taxon>Chordata</taxon>
        <taxon>Craniata</taxon>
        <taxon>Vertebrata</taxon>
        <taxon>Euteleostomi</taxon>
        <taxon>Mammalia</taxon>
        <taxon>Eutheria</taxon>
        <taxon>Euarchontoglires</taxon>
        <taxon>Glires</taxon>
        <taxon>Rodentia</taxon>
        <taxon>Hystricomorpha</taxon>
        <taxon>Bathyergidae</taxon>
        <taxon>Fukomys</taxon>
    </lineage>
</organism>
<name>A0A091CQH0_FUKDA</name>
<evidence type="ECO:0000313" key="2">
    <source>
        <dbReference type="EMBL" id="KFO19540.1"/>
    </source>
</evidence>
<dbReference type="AlphaFoldDB" id="A0A091CQH0"/>
<evidence type="ECO:0000256" key="1">
    <source>
        <dbReference type="SAM" id="MobiDB-lite"/>
    </source>
</evidence>
<protein>
    <submittedName>
        <fullName evidence="2">Uncharacterized protein</fullName>
    </submittedName>
</protein>
<feature type="region of interest" description="Disordered" evidence="1">
    <location>
        <begin position="1"/>
        <end position="47"/>
    </location>
</feature>
<accession>A0A091CQH0</accession>
<proteinExistence type="predicted"/>
<sequence length="90" mass="10203">MGEERQVKKNSEEGQEGQKSIMRSREEAREGEGGGMHDRRLWTPSCPEMLVPGKRPAGGYFDRLSRLFHIFVPDVEFLSQQQAEAVGRAL</sequence>
<dbReference type="Proteomes" id="UP000028990">
    <property type="component" value="Unassembled WGS sequence"/>
</dbReference>
<feature type="compositionally biased region" description="Basic and acidic residues" evidence="1">
    <location>
        <begin position="23"/>
        <end position="41"/>
    </location>
</feature>
<keyword evidence="3" id="KW-1185">Reference proteome</keyword>
<feature type="compositionally biased region" description="Basic and acidic residues" evidence="1">
    <location>
        <begin position="1"/>
        <end position="12"/>
    </location>
</feature>
<reference evidence="2 3" key="1">
    <citation type="submission" date="2013-11" db="EMBL/GenBank/DDBJ databases">
        <title>The Damaraland mole rat (Fukomys damarensis) genome and evolution of African mole rats.</title>
        <authorList>
            <person name="Gladyshev V.N."/>
            <person name="Fang X."/>
        </authorList>
    </citation>
    <scope>NUCLEOTIDE SEQUENCE [LARGE SCALE GENOMIC DNA]</scope>
    <source>
        <tissue evidence="2">Liver</tissue>
    </source>
</reference>
<evidence type="ECO:0000313" key="3">
    <source>
        <dbReference type="Proteomes" id="UP000028990"/>
    </source>
</evidence>